<gene>
    <name evidence="4" type="ORF">CDD81_3127</name>
</gene>
<feature type="domain" description="Pierisin-like" evidence="3">
    <location>
        <begin position="61"/>
        <end position="173"/>
    </location>
</feature>
<comment type="caution">
    <text evidence="4">The sequence shown here is derived from an EMBL/GenBank/DDBJ whole genome shotgun (WGS) entry which is preliminary data.</text>
</comment>
<dbReference type="Proteomes" id="UP000226192">
    <property type="component" value="Unassembled WGS sequence"/>
</dbReference>
<dbReference type="InterPro" id="IPR054695">
    <property type="entry name" value="Pierisin-like_dom"/>
</dbReference>
<evidence type="ECO:0000313" key="5">
    <source>
        <dbReference type="Proteomes" id="UP000226192"/>
    </source>
</evidence>
<dbReference type="AlphaFoldDB" id="A0A2C5XX23"/>
<organism evidence="4 5">
    <name type="scientific">Ophiocordyceps australis</name>
    <dbReference type="NCBI Taxonomy" id="1399860"/>
    <lineage>
        <taxon>Eukaryota</taxon>
        <taxon>Fungi</taxon>
        <taxon>Dikarya</taxon>
        <taxon>Ascomycota</taxon>
        <taxon>Pezizomycotina</taxon>
        <taxon>Sordariomycetes</taxon>
        <taxon>Hypocreomycetidae</taxon>
        <taxon>Hypocreales</taxon>
        <taxon>Ophiocordycipitaceae</taxon>
        <taxon>Ophiocordyceps</taxon>
    </lineage>
</organism>
<evidence type="ECO:0000259" key="3">
    <source>
        <dbReference type="Pfam" id="PF22596"/>
    </source>
</evidence>
<evidence type="ECO:0000313" key="4">
    <source>
        <dbReference type="EMBL" id="PHH59512.1"/>
    </source>
</evidence>
<proteinExistence type="predicted"/>
<accession>A0A2C5XX23</accession>
<feature type="compositionally biased region" description="Basic and acidic residues" evidence="1">
    <location>
        <begin position="32"/>
        <end position="41"/>
    </location>
</feature>
<dbReference type="Gene3D" id="3.90.210.10">
    <property type="entry name" value="Heat-Labile Enterotoxin, subunit A"/>
    <property type="match status" value="1"/>
</dbReference>
<reference evidence="4 5" key="1">
    <citation type="submission" date="2017-06" db="EMBL/GenBank/DDBJ databases">
        <title>Ant-infecting Ophiocordyceps genomes reveal a high diversity of potential behavioral manipulation genes and a possible major role for enterotoxins.</title>
        <authorList>
            <person name="De Bekker C."/>
            <person name="Evans H.C."/>
            <person name="Brachmann A."/>
            <person name="Hughes D.P."/>
        </authorList>
    </citation>
    <scope>NUCLEOTIDE SEQUENCE [LARGE SCALE GENOMIC DNA]</scope>
    <source>
        <strain evidence="4 5">Map64</strain>
    </source>
</reference>
<dbReference type="STRING" id="1399860.A0A2C5XX23"/>
<feature type="region of interest" description="Disordered" evidence="1">
    <location>
        <begin position="27"/>
        <end position="59"/>
    </location>
</feature>
<sequence>MRLYTLILASLLGVYAVPTSEIDAYPSLARRGKPDGRREGISAEQASQEEVPDGSDVGVFFRGDSRAPEEVFRDGFRPQGANMDLQQHLSFAGGSGYVSLSRSQAASRLYAFGRSADGNSAGYVYVVVPEQLPEGYYIPRLFPNDRTVRINREFAVAGAIPAGSIAGAYTYENGIADVPTGWLPNQGYAYSEHRRYDPSRDWCFGNICNLVGNIARWVCGGNTDPCVQRRIDAFERDGGAGNQQGKSQQRRGE</sequence>
<dbReference type="SUPFAM" id="SSF56399">
    <property type="entry name" value="ADP-ribosylation"/>
    <property type="match status" value="1"/>
</dbReference>
<dbReference type="OrthoDB" id="4928033at2759"/>
<dbReference type="EMBL" id="NJET01000200">
    <property type="protein sequence ID" value="PHH59512.1"/>
    <property type="molecule type" value="Genomic_DNA"/>
</dbReference>
<keyword evidence="5" id="KW-1185">Reference proteome</keyword>
<evidence type="ECO:0000256" key="2">
    <source>
        <dbReference type="SAM" id="SignalP"/>
    </source>
</evidence>
<feature type="chain" id="PRO_5012677069" description="Pierisin-like domain-containing protein" evidence="2">
    <location>
        <begin position="17"/>
        <end position="253"/>
    </location>
</feature>
<name>A0A2C5XX23_9HYPO</name>
<evidence type="ECO:0000256" key="1">
    <source>
        <dbReference type="SAM" id="MobiDB-lite"/>
    </source>
</evidence>
<keyword evidence="2" id="KW-0732">Signal</keyword>
<dbReference type="Pfam" id="PF22596">
    <property type="entry name" value="Scabin-like"/>
    <property type="match status" value="1"/>
</dbReference>
<feature type="signal peptide" evidence="2">
    <location>
        <begin position="1"/>
        <end position="16"/>
    </location>
</feature>
<protein>
    <recommendedName>
        <fullName evidence="3">Pierisin-like domain-containing protein</fullName>
    </recommendedName>
</protein>